<dbReference type="AlphaFoldDB" id="A0A9P8PYU4"/>
<dbReference type="EMBL" id="JAEUBG010004654">
    <property type="protein sequence ID" value="KAH3680858.1"/>
    <property type="molecule type" value="Genomic_DNA"/>
</dbReference>
<keyword evidence="1" id="KW-1133">Transmembrane helix</keyword>
<sequence length="96" mass="10609">MTSQRPSQAIIMNLSRVESNSMLVVYGFPMTRSLKNLSPSERVTASIPLTLDFITRPPFCSILSTSFLSVALWSYVSLMALPSLKRMILVSPTLAV</sequence>
<evidence type="ECO:0000313" key="3">
    <source>
        <dbReference type="Proteomes" id="UP000774326"/>
    </source>
</evidence>
<keyword evidence="1" id="KW-0812">Transmembrane</keyword>
<organism evidence="2 3">
    <name type="scientific">Wickerhamomyces pijperi</name>
    <name type="common">Yeast</name>
    <name type="synonym">Pichia pijperi</name>
    <dbReference type="NCBI Taxonomy" id="599730"/>
    <lineage>
        <taxon>Eukaryota</taxon>
        <taxon>Fungi</taxon>
        <taxon>Dikarya</taxon>
        <taxon>Ascomycota</taxon>
        <taxon>Saccharomycotina</taxon>
        <taxon>Saccharomycetes</taxon>
        <taxon>Phaffomycetales</taxon>
        <taxon>Wickerhamomycetaceae</taxon>
        <taxon>Wickerhamomyces</taxon>
    </lineage>
</organism>
<protein>
    <submittedName>
        <fullName evidence="2">Uncharacterized protein</fullName>
    </submittedName>
</protein>
<keyword evidence="1" id="KW-0472">Membrane</keyword>
<name>A0A9P8PYU4_WICPI</name>
<comment type="caution">
    <text evidence="2">The sequence shown here is derived from an EMBL/GenBank/DDBJ whole genome shotgun (WGS) entry which is preliminary data.</text>
</comment>
<feature type="transmembrane region" description="Helical" evidence="1">
    <location>
        <begin position="61"/>
        <end position="81"/>
    </location>
</feature>
<reference evidence="2" key="2">
    <citation type="submission" date="2021-01" db="EMBL/GenBank/DDBJ databases">
        <authorList>
            <person name="Schikora-Tamarit M.A."/>
        </authorList>
    </citation>
    <scope>NUCLEOTIDE SEQUENCE</scope>
    <source>
        <strain evidence="2">CBS2887</strain>
    </source>
</reference>
<keyword evidence="3" id="KW-1185">Reference proteome</keyword>
<reference evidence="2" key="1">
    <citation type="journal article" date="2021" name="Open Biol.">
        <title>Shared evolutionary footprints suggest mitochondrial oxidative damage underlies multiple complex I losses in fungi.</title>
        <authorList>
            <person name="Schikora-Tamarit M.A."/>
            <person name="Marcet-Houben M."/>
            <person name="Nosek J."/>
            <person name="Gabaldon T."/>
        </authorList>
    </citation>
    <scope>NUCLEOTIDE SEQUENCE</scope>
    <source>
        <strain evidence="2">CBS2887</strain>
    </source>
</reference>
<gene>
    <name evidence="2" type="ORF">WICPIJ_008071</name>
</gene>
<proteinExistence type="predicted"/>
<evidence type="ECO:0000256" key="1">
    <source>
        <dbReference type="SAM" id="Phobius"/>
    </source>
</evidence>
<accession>A0A9P8PYU4</accession>
<dbReference type="Proteomes" id="UP000774326">
    <property type="component" value="Unassembled WGS sequence"/>
</dbReference>
<evidence type="ECO:0000313" key="2">
    <source>
        <dbReference type="EMBL" id="KAH3680858.1"/>
    </source>
</evidence>